<evidence type="ECO:0000313" key="5">
    <source>
        <dbReference type="Proteomes" id="UP000472839"/>
    </source>
</evidence>
<dbReference type="EMBL" id="WFKK01000011">
    <property type="protein sequence ID" value="KAB7889690.1"/>
    <property type="molecule type" value="Genomic_DNA"/>
</dbReference>
<organism evidence="3 5">
    <name type="scientific">Poseidonibacter ostreae</name>
    <dbReference type="NCBI Taxonomy" id="2654171"/>
    <lineage>
        <taxon>Bacteria</taxon>
        <taxon>Pseudomonadati</taxon>
        <taxon>Campylobacterota</taxon>
        <taxon>Epsilonproteobacteria</taxon>
        <taxon>Campylobacterales</taxon>
        <taxon>Arcobacteraceae</taxon>
        <taxon>Poseidonibacter</taxon>
    </lineage>
</organism>
<reference evidence="4 5" key="1">
    <citation type="submission" date="2019-10" db="EMBL/GenBank/DDBJ databases">
        <title>Poseidonibacter ostreae sp. nov., isolated from the gut of the Ostrea denselamellosa.</title>
        <authorList>
            <person name="Choi A."/>
        </authorList>
    </citation>
    <scope>NUCLEOTIDE SEQUENCE [LARGE SCALE GENOMIC DNA]</scope>
    <source>
        <strain evidence="3 5">SJOD-M-33</strain>
        <strain evidence="2 4">SJOD-M-5</strain>
    </source>
</reference>
<dbReference type="Gene3D" id="3.30.2010.10">
    <property type="entry name" value="Metalloproteases ('zincins'), catalytic domain"/>
    <property type="match status" value="1"/>
</dbReference>
<dbReference type="EMBL" id="WFKJ01000061">
    <property type="protein sequence ID" value="KAB7887615.1"/>
    <property type="molecule type" value="Genomic_DNA"/>
</dbReference>
<dbReference type="PANTHER" id="PTHR30399:SF1">
    <property type="entry name" value="UTP PYROPHOSPHATASE"/>
    <property type="match status" value="1"/>
</dbReference>
<keyword evidence="4" id="KW-1185">Reference proteome</keyword>
<sequence>MHNVKIIRKDIKNITLKVKPTCDVILTVPLKTDDKHISYILEKRKNWISKKVDFFEANNKVEEKEYVSGESFKYLGKNYRLKVIESKIEQVKLLRGYIQVFVKDKTNLNKKQKLLNEWYILKAEKYFQKVVNEYLSIVKKEVKNIKIRQMKTRWGSCNTSKGYINLNSELIKKRRESIEYVIFHELAHLVHPNHSREFYNYLDTYMPDWKKRKDKLETFV</sequence>
<accession>A0A6L4WUG4</accession>
<dbReference type="InterPro" id="IPR053136">
    <property type="entry name" value="UTP_pyrophosphatase-like"/>
</dbReference>
<dbReference type="Pfam" id="PF01863">
    <property type="entry name" value="YgjP-like"/>
    <property type="match status" value="1"/>
</dbReference>
<dbReference type="Proteomes" id="UP000472839">
    <property type="component" value="Unassembled WGS sequence"/>
</dbReference>
<protein>
    <submittedName>
        <fullName evidence="3">DUF45 domain-containing protein</fullName>
    </submittedName>
</protein>
<dbReference type="InterPro" id="IPR002725">
    <property type="entry name" value="YgjP-like_metallopeptidase"/>
</dbReference>
<name>A0A6L4WUG4_9BACT</name>
<dbReference type="Proteomes" id="UP000461010">
    <property type="component" value="Unassembled WGS sequence"/>
</dbReference>
<feature type="domain" description="YgjP-like metallopeptidase" evidence="1">
    <location>
        <begin position="12"/>
        <end position="217"/>
    </location>
</feature>
<evidence type="ECO:0000259" key="1">
    <source>
        <dbReference type="Pfam" id="PF01863"/>
    </source>
</evidence>
<dbReference type="PANTHER" id="PTHR30399">
    <property type="entry name" value="UNCHARACTERIZED PROTEIN YGJP"/>
    <property type="match status" value="1"/>
</dbReference>
<evidence type="ECO:0000313" key="2">
    <source>
        <dbReference type="EMBL" id="KAB7887615.1"/>
    </source>
</evidence>
<evidence type="ECO:0000313" key="3">
    <source>
        <dbReference type="EMBL" id="KAB7889690.1"/>
    </source>
</evidence>
<comment type="caution">
    <text evidence="3">The sequence shown here is derived from an EMBL/GenBank/DDBJ whole genome shotgun (WGS) entry which is preliminary data.</text>
</comment>
<proteinExistence type="predicted"/>
<dbReference type="CDD" id="cd07344">
    <property type="entry name" value="M48_yhfN_like"/>
    <property type="match status" value="1"/>
</dbReference>
<dbReference type="AlphaFoldDB" id="A0A6L4WUG4"/>
<evidence type="ECO:0000313" key="4">
    <source>
        <dbReference type="Proteomes" id="UP000461010"/>
    </source>
</evidence>
<gene>
    <name evidence="2" type="ORF">GBG18_13925</name>
    <name evidence="3" type="ORF">GBG19_05320</name>
</gene>